<evidence type="ECO:0000313" key="5">
    <source>
        <dbReference type="Proteomes" id="UP000293535"/>
    </source>
</evidence>
<accession>A0A482SZ95</accession>
<sequence>MDSPNVLLVILDSVRARNMSLYDYGARTTPFLERFADEAAVYKQSRAPSIHSVASHASIFTGYHVPEHGVTKHESELDPTSTIWHELAADHGYETGIFTPNVVVGVSSNLTDPFDTIDGPRQDPGHRYFEAGIAPSDIEGHQTNREYLSRCFNSDAPLRSVVNGLYFQYYDGGTEAEDESATEYIDSFLDWSGSRNGPWAACLNLMDAHYPYEPDTEYDQWGGSELQALHDSLSAPPSREIVTDGDWWKLRAVESLYDGCIRQLDAAMEYLTASLRDRGELDETLLVITSDHGEGFGERSRIDPSVQVADHSWGIHEVQTHVPLVVRHPGGGDGTAEDRLASLTRFPDVVRSELADERGSFAVDDHAVAMTYRLEQPERVLPAACPDRESYGGPWRAVYRQEGDRVRKVADHGPDVRPEVIESAQVSYPRDDGDAEFLDRIYEDFEDAGVRGSPADDASLDDDVEQQLEELGYLR</sequence>
<dbReference type="InterPro" id="IPR017850">
    <property type="entry name" value="Alkaline_phosphatase_core_sf"/>
</dbReference>
<protein>
    <submittedName>
        <fullName evidence="4">Sulfatase</fullName>
    </submittedName>
</protein>
<proteinExistence type="predicted"/>
<dbReference type="SUPFAM" id="SSF53649">
    <property type="entry name" value="Alkaline phosphatase-like"/>
    <property type="match status" value="1"/>
</dbReference>
<dbReference type="Gene3D" id="3.40.720.10">
    <property type="entry name" value="Alkaline Phosphatase, subunit A"/>
    <property type="match status" value="1"/>
</dbReference>
<evidence type="ECO:0000259" key="3">
    <source>
        <dbReference type="Pfam" id="PF00884"/>
    </source>
</evidence>
<dbReference type="PANTHER" id="PTHR43751">
    <property type="entry name" value="SULFATASE"/>
    <property type="match status" value="1"/>
</dbReference>
<evidence type="ECO:0000256" key="1">
    <source>
        <dbReference type="PIRSR" id="PIRSR600917-52"/>
    </source>
</evidence>
<feature type="region of interest" description="Disordered" evidence="2">
    <location>
        <begin position="448"/>
        <end position="475"/>
    </location>
</feature>
<dbReference type="InterPro" id="IPR052701">
    <property type="entry name" value="GAG_Ulvan_Degrading_Sulfatases"/>
</dbReference>
<organism evidence="4 5">
    <name type="scientific">Haloarcula hispanica</name>
    <dbReference type="NCBI Taxonomy" id="51589"/>
    <lineage>
        <taxon>Archaea</taxon>
        <taxon>Methanobacteriati</taxon>
        <taxon>Methanobacteriota</taxon>
        <taxon>Stenosarchaea group</taxon>
        <taxon>Halobacteria</taxon>
        <taxon>Halobacteriales</taxon>
        <taxon>Haloarculaceae</taxon>
        <taxon>Haloarcula</taxon>
    </lineage>
</organism>
<dbReference type="EMBL" id="RZIG01000002">
    <property type="protein sequence ID" value="RYJ09104.1"/>
    <property type="molecule type" value="Genomic_DNA"/>
</dbReference>
<dbReference type="PANTHER" id="PTHR43751:SF3">
    <property type="entry name" value="SULFATASE N-TERMINAL DOMAIN-CONTAINING PROTEIN"/>
    <property type="match status" value="1"/>
</dbReference>
<dbReference type="AlphaFoldDB" id="A0A482SZ95"/>
<feature type="domain" description="Sulfatase N-terminal" evidence="3">
    <location>
        <begin position="4"/>
        <end position="340"/>
    </location>
</feature>
<name>A0A482SZ95_HALHI</name>
<feature type="compositionally biased region" description="Acidic residues" evidence="2">
    <location>
        <begin position="458"/>
        <end position="468"/>
    </location>
</feature>
<dbReference type="RefSeq" id="WP_129755020.1">
    <property type="nucleotide sequence ID" value="NZ_JAFKAA010000002.1"/>
</dbReference>
<reference evidence="4 5" key="1">
    <citation type="submission" date="2018-12" db="EMBL/GenBank/DDBJ databases">
        <title>Draft genome sequence of Haloarcula hispinica strain 18.1, an halophilic archaeon isolated from Chott El Jerid of Southern Tunisia.</title>
        <authorList>
            <person name="Najjari A."/>
            <person name="Ben Dhia O."/>
            <person name="Ferjani R."/>
            <person name="Mahjoubi M."/>
            <person name="Sghaier H."/>
            <person name="Elshahed M."/>
            <person name="Ouzari H.I."/>
            <person name="Cherid A."/>
            <person name="Youssef N."/>
        </authorList>
    </citation>
    <scope>NUCLEOTIDE SEQUENCE [LARGE SCALE GENOMIC DNA]</scope>
    <source>
        <strain evidence="4 5">18.1</strain>
    </source>
</reference>
<dbReference type="InterPro" id="IPR000917">
    <property type="entry name" value="Sulfatase_N"/>
</dbReference>
<gene>
    <name evidence="4" type="ORF">ELS20_02930</name>
</gene>
<comment type="caution">
    <text evidence="4">The sequence shown here is derived from an EMBL/GenBank/DDBJ whole genome shotgun (WGS) entry which is preliminary data.</text>
</comment>
<evidence type="ECO:0000256" key="2">
    <source>
        <dbReference type="SAM" id="MobiDB-lite"/>
    </source>
</evidence>
<comment type="PTM">
    <text evidence="1">The conversion to 3-oxoalanine (also known as C-formylglycine, FGly), of a serine or cysteine residue in prokaryotes and of a cysteine residue in eukaryotes, is critical for catalytic activity.</text>
</comment>
<feature type="modified residue" description="3-oxoalanine (Ser)" evidence="1">
    <location>
        <position position="52"/>
    </location>
</feature>
<dbReference type="Proteomes" id="UP000293535">
    <property type="component" value="Unassembled WGS sequence"/>
</dbReference>
<evidence type="ECO:0000313" key="4">
    <source>
        <dbReference type="EMBL" id="RYJ09104.1"/>
    </source>
</evidence>
<dbReference type="Pfam" id="PF00884">
    <property type="entry name" value="Sulfatase"/>
    <property type="match status" value="1"/>
</dbReference>